<dbReference type="NCBIfam" id="TIGR00234">
    <property type="entry name" value="tyrS"/>
    <property type="match status" value="1"/>
</dbReference>
<dbReference type="SUPFAM" id="SSF55174">
    <property type="entry name" value="Alpha-L RNA-binding motif"/>
    <property type="match status" value="1"/>
</dbReference>
<evidence type="ECO:0000259" key="10">
    <source>
        <dbReference type="SMART" id="SM00363"/>
    </source>
</evidence>
<dbReference type="Pfam" id="PF22421">
    <property type="entry name" value="SYY_C-terminal"/>
    <property type="match status" value="1"/>
</dbReference>
<reference evidence="11" key="1">
    <citation type="submission" date="2020-10" db="EMBL/GenBank/DDBJ databases">
        <authorList>
            <person name="Gilroy R."/>
        </authorList>
    </citation>
    <scope>NUCLEOTIDE SEQUENCE</scope>
    <source>
        <strain evidence="11">CHK186-9395</strain>
    </source>
</reference>
<comment type="function">
    <text evidence="8">Catalyzes the attachment of tyrosine to tRNA(Tyr) in a two-step reaction: tyrosine is first activated by ATP to form Tyr-AMP and then transferred to the acceptor end of tRNA(Tyr).</text>
</comment>
<dbReference type="HAMAP" id="MF_02006">
    <property type="entry name" value="Tyr_tRNA_synth_type1"/>
    <property type="match status" value="1"/>
</dbReference>
<dbReference type="GO" id="GO:0005524">
    <property type="term" value="F:ATP binding"/>
    <property type="evidence" value="ECO:0007669"/>
    <property type="project" value="UniProtKB-UniRule"/>
</dbReference>
<dbReference type="SMART" id="SM00363">
    <property type="entry name" value="S4"/>
    <property type="match status" value="1"/>
</dbReference>
<feature type="binding site" evidence="8">
    <location>
        <position position="36"/>
    </location>
    <ligand>
        <name>L-tyrosine</name>
        <dbReference type="ChEBI" id="CHEBI:58315"/>
    </ligand>
</feature>
<evidence type="ECO:0000256" key="4">
    <source>
        <dbReference type="ARBA" id="ARBA00022884"/>
    </source>
</evidence>
<dbReference type="PANTHER" id="PTHR11766:SF0">
    <property type="entry name" value="TYROSINE--TRNA LIGASE, MITOCHONDRIAL"/>
    <property type="match status" value="1"/>
</dbReference>
<dbReference type="Gene3D" id="1.10.240.10">
    <property type="entry name" value="Tyrosyl-Transfer RNA Synthetase"/>
    <property type="match status" value="1"/>
</dbReference>
<dbReference type="InterPro" id="IPR014729">
    <property type="entry name" value="Rossmann-like_a/b/a_fold"/>
</dbReference>
<evidence type="ECO:0000256" key="7">
    <source>
        <dbReference type="ARBA" id="ARBA00048248"/>
    </source>
</evidence>
<dbReference type="CDD" id="cd00805">
    <property type="entry name" value="TyrRS_core"/>
    <property type="match status" value="1"/>
</dbReference>
<organism evidence="11 12">
    <name type="scientific">Candidatus Caccopulliclostridium gallistercoris</name>
    <dbReference type="NCBI Taxonomy" id="2840719"/>
    <lineage>
        <taxon>Bacteria</taxon>
        <taxon>Bacillati</taxon>
        <taxon>Bacillota</taxon>
        <taxon>Clostridia</taxon>
        <taxon>Candidatus Caccopulliclostridium</taxon>
    </lineage>
</organism>
<keyword evidence="4 9" id="KW-0694">RNA-binding</keyword>
<evidence type="ECO:0000256" key="1">
    <source>
        <dbReference type="ARBA" id="ARBA00022598"/>
    </source>
</evidence>
<dbReference type="PRINTS" id="PR01040">
    <property type="entry name" value="TRNASYNTHTYR"/>
</dbReference>
<dbReference type="EMBL" id="DVOJ01000013">
    <property type="protein sequence ID" value="HIV01580.1"/>
    <property type="molecule type" value="Genomic_DNA"/>
</dbReference>
<dbReference type="GO" id="GO:0003723">
    <property type="term" value="F:RNA binding"/>
    <property type="evidence" value="ECO:0007669"/>
    <property type="project" value="UniProtKB-KW"/>
</dbReference>
<dbReference type="EC" id="6.1.1.1" evidence="8"/>
<accession>A0A9D1NEX4</accession>
<dbReference type="GO" id="GO:0005829">
    <property type="term" value="C:cytosol"/>
    <property type="evidence" value="ECO:0007669"/>
    <property type="project" value="TreeGrafter"/>
</dbReference>
<gene>
    <name evidence="8" type="primary">tyrS</name>
    <name evidence="11" type="ORF">IAA62_03395</name>
</gene>
<dbReference type="SUPFAM" id="SSF52374">
    <property type="entry name" value="Nucleotidylyl transferase"/>
    <property type="match status" value="1"/>
</dbReference>
<evidence type="ECO:0000313" key="12">
    <source>
        <dbReference type="Proteomes" id="UP000886861"/>
    </source>
</evidence>
<evidence type="ECO:0000256" key="6">
    <source>
        <dbReference type="ARBA" id="ARBA00023146"/>
    </source>
</evidence>
<keyword evidence="2 8" id="KW-0547">Nucleotide-binding</keyword>
<keyword evidence="8" id="KW-0963">Cytoplasm</keyword>
<comment type="subunit">
    <text evidence="8">Homodimer.</text>
</comment>
<dbReference type="PANTHER" id="PTHR11766">
    <property type="entry name" value="TYROSYL-TRNA SYNTHETASE"/>
    <property type="match status" value="1"/>
</dbReference>
<dbReference type="Gene3D" id="3.10.290.10">
    <property type="entry name" value="RNA-binding S4 domain"/>
    <property type="match status" value="1"/>
</dbReference>
<dbReference type="InterPro" id="IPR002307">
    <property type="entry name" value="Tyr-tRNA-ligase"/>
</dbReference>
<feature type="short sequence motif" description="'HIGH' region" evidence="8">
    <location>
        <begin position="41"/>
        <end position="50"/>
    </location>
</feature>
<dbReference type="Pfam" id="PF00579">
    <property type="entry name" value="tRNA-synt_1b"/>
    <property type="match status" value="1"/>
</dbReference>
<comment type="subcellular location">
    <subcellularLocation>
        <location evidence="8">Cytoplasm</location>
    </subcellularLocation>
</comment>
<evidence type="ECO:0000256" key="3">
    <source>
        <dbReference type="ARBA" id="ARBA00022840"/>
    </source>
</evidence>
<comment type="caution">
    <text evidence="11">The sequence shown here is derived from an EMBL/GenBank/DDBJ whole genome shotgun (WGS) entry which is preliminary data.</text>
</comment>
<dbReference type="InterPro" id="IPR002942">
    <property type="entry name" value="S4_RNA-bd"/>
</dbReference>
<feature type="domain" description="RNA-binding S4" evidence="10">
    <location>
        <begin position="343"/>
        <end position="405"/>
    </location>
</feature>
<dbReference type="InterPro" id="IPR036986">
    <property type="entry name" value="S4_RNA-bd_sf"/>
</dbReference>
<keyword evidence="5 8" id="KW-0648">Protein biosynthesis</keyword>
<evidence type="ECO:0000256" key="8">
    <source>
        <dbReference type="HAMAP-Rule" id="MF_02006"/>
    </source>
</evidence>
<evidence type="ECO:0000313" key="11">
    <source>
        <dbReference type="EMBL" id="HIV01580.1"/>
    </source>
</evidence>
<reference evidence="11" key="2">
    <citation type="journal article" date="2021" name="PeerJ">
        <title>Extensive microbial diversity within the chicken gut microbiome revealed by metagenomics and culture.</title>
        <authorList>
            <person name="Gilroy R."/>
            <person name="Ravi A."/>
            <person name="Getino M."/>
            <person name="Pursley I."/>
            <person name="Horton D.L."/>
            <person name="Alikhan N.F."/>
            <person name="Baker D."/>
            <person name="Gharbi K."/>
            <person name="Hall N."/>
            <person name="Watson M."/>
            <person name="Adriaenssens E.M."/>
            <person name="Foster-Nyarko E."/>
            <person name="Jarju S."/>
            <person name="Secka A."/>
            <person name="Antonio M."/>
            <person name="Oren A."/>
            <person name="Chaudhuri R.R."/>
            <person name="La Ragione R."/>
            <person name="Hildebrand F."/>
            <person name="Pallen M.J."/>
        </authorList>
    </citation>
    <scope>NUCLEOTIDE SEQUENCE</scope>
    <source>
        <strain evidence="11">CHK186-9395</strain>
    </source>
</reference>
<protein>
    <recommendedName>
        <fullName evidence="8">Tyrosine--tRNA ligase</fullName>
        <ecNumber evidence="8">6.1.1.1</ecNumber>
    </recommendedName>
    <alternativeName>
        <fullName evidence="8">Tyrosyl-tRNA synthetase</fullName>
        <shortName evidence="8">TyrRS</shortName>
    </alternativeName>
</protein>
<dbReference type="PROSITE" id="PS50889">
    <property type="entry name" value="S4"/>
    <property type="match status" value="1"/>
</dbReference>
<comment type="similarity">
    <text evidence="8">Belongs to the class-I aminoacyl-tRNA synthetase family. TyrS type 1 subfamily.</text>
</comment>
<evidence type="ECO:0000256" key="5">
    <source>
        <dbReference type="ARBA" id="ARBA00022917"/>
    </source>
</evidence>
<proteinExistence type="inferred from homology"/>
<dbReference type="FunFam" id="1.10.240.10:FF:000001">
    <property type="entry name" value="Tyrosine--tRNA ligase"/>
    <property type="match status" value="1"/>
</dbReference>
<dbReference type="AlphaFoldDB" id="A0A9D1NEX4"/>
<feature type="binding site" evidence="8">
    <location>
        <position position="175"/>
    </location>
    <ligand>
        <name>L-tyrosine</name>
        <dbReference type="ChEBI" id="CHEBI:58315"/>
    </ligand>
</feature>
<dbReference type="CDD" id="cd00165">
    <property type="entry name" value="S4"/>
    <property type="match status" value="1"/>
</dbReference>
<dbReference type="Proteomes" id="UP000886861">
    <property type="component" value="Unassembled WGS sequence"/>
</dbReference>
<dbReference type="InterPro" id="IPR024088">
    <property type="entry name" value="Tyr-tRNA-ligase_bac-type"/>
</dbReference>
<keyword evidence="3 8" id="KW-0067">ATP-binding</keyword>
<dbReference type="Gene3D" id="3.40.50.620">
    <property type="entry name" value="HUPs"/>
    <property type="match status" value="1"/>
</dbReference>
<dbReference type="InterPro" id="IPR024107">
    <property type="entry name" value="Tyr-tRNA-ligase_bac_1"/>
</dbReference>
<dbReference type="GO" id="GO:0006437">
    <property type="term" value="P:tyrosyl-tRNA aminoacylation"/>
    <property type="evidence" value="ECO:0007669"/>
    <property type="project" value="UniProtKB-UniRule"/>
</dbReference>
<evidence type="ECO:0000256" key="2">
    <source>
        <dbReference type="ARBA" id="ARBA00022741"/>
    </source>
</evidence>
<sequence length="409" mass="46048">MNTKLYETLVERGYIYQTTNEEEVRKLLNGEPTCMYVGVDPTADSLHIGHCLPLILARYLQEAGHKIIIVLGGATAMIGDPSGRNDMRAMVQSDFVEKNRAGIEKSISKFIKLDGDNPALVLNNAEWFKGYDYIDFMRDIGVHFNVNKMLSCDAYTSRLASGGLTFFEMGYMLMQAYDFVYLNKHYGCRVEFGGSDQWANIVAGADLGRKLSILEGKDPETFQAFTNVLLLNAEGKKMGKTAKGALWVNKEKCSPYDFYQYFYNCDDRDVEKLFKILTYLPLDEIAEIMKGDIRDAKRRLAFEITKLVHGEEEAKNAEETAKALFSGGIDLENAPTLKISEFLNMADLLVLAKFASSKGEARRLIEQGGITLNNEKVDSFNRTLTAEDFEKGYALLKKGKKSFIKIVKE</sequence>
<dbReference type="PROSITE" id="PS00178">
    <property type="entry name" value="AA_TRNA_LIGASE_I"/>
    <property type="match status" value="1"/>
</dbReference>
<evidence type="ECO:0000256" key="9">
    <source>
        <dbReference type="PROSITE-ProRule" id="PRU00182"/>
    </source>
</evidence>
<feature type="short sequence motif" description="'KMSKS' region" evidence="8">
    <location>
        <begin position="237"/>
        <end position="241"/>
    </location>
</feature>
<feature type="binding site" evidence="8">
    <location>
        <position position="240"/>
    </location>
    <ligand>
        <name>ATP</name>
        <dbReference type="ChEBI" id="CHEBI:30616"/>
    </ligand>
</feature>
<feature type="binding site" evidence="8">
    <location>
        <position position="171"/>
    </location>
    <ligand>
        <name>L-tyrosine</name>
        <dbReference type="ChEBI" id="CHEBI:58315"/>
    </ligand>
</feature>
<dbReference type="InterPro" id="IPR002305">
    <property type="entry name" value="aa-tRNA-synth_Ic"/>
</dbReference>
<name>A0A9D1NEX4_9FIRM</name>
<keyword evidence="1 8" id="KW-0436">Ligase</keyword>
<comment type="catalytic activity">
    <reaction evidence="7 8">
        <text>tRNA(Tyr) + L-tyrosine + ATP = L-tyrosyl-tRNA(Tyr) + AMP + diphosphate + H(+)</text>
        <dbReference type="Rhea" id="RHEA:10220"/>
        <dbReference type="Rhea" id="RHEA-COMP:9706"/>
        <dbReference type="Rhea" id="RHEA-COMP:9707"/>
        <dbReference type="ChEBI" id="CHEBI:15378"/>
        <dbReference type="ChEBI" id="CHEBI:30616"/>
        <dbReference type="ChEBI" id="CHEBI:33019"/>
        <dbReference type="ChEBI" id="CHEBI:58315"/>
        <dbReference type="ChEBI" id="CHEBI:78442"/>
        <dbReference type="ChEBI" id="CHEBI:78536"/>
        <dbReference type="ChEBI" id="CHEBI:456215"/>
        <dbReference type="EC" id="6.1.1.1"/>
    </reaction>
</comment>
<keyword evidence="6 8" id="KW-0030">Aminoacyl-tRNA synthetase</keyword>
<dbReference type="GO" id="GO:0004831">
    <property type="term" value="F:tyrosine-tRNA ligase activity"/>
    <property type="evidence" value="ECO:0007669"/>
    <property type="project" value="UniProtKB-UniRule"/>
</dbReference>
<dbReference type="InterPro" id="IPR001412">
    <property type="entry name" value="aa-tRNA-synth_I_CS"/>
</dbReference>
<dbReference type="InterPro" id="IPR054608">
    <property type="entry name" value="SYY-like_C"/>
</dbReference>